<dbReference type="EMBL" id="UASJ01000001">
    <property type="protein sequence ID" value="SQB64697.1"/>
    <property type="molecule type" value="Genomic_DNA"/>
</dbReference>
<dbReference type="InterPro" id="IPR002410">
    <property type="entry name" value="Peptidase_S33"/>
</dbReference>
<dbReference type="Gene3D" id="3.40.50.1820">
    <property type="entry name" value="alpha/beta hydrolase"/>
    <property type="match status" value="1"/>
</dbReference>
<dbReference type="GeneID" id="55565648"/>
<dbReference type="PRINTS" id="PR00793">
    <property type="entry name" value="PROAMNOPTASE"/>
</dbReference>
<comment type="similarity">
    <text evidence="1">Belongs to the peptidase S33 family.</text>
</comment>
<dbReference type="AlphaFoldDB" id="A0A2X2YM42"/>
<evidence type="ECO:0000313" key="4">
    <source>
        <dbReference type="EMBL" id="SQB64697.1"/>
    </source>
</evidence>
<dbReference type="Proteomes" id="UP000250245">
    <property type="component" value="Unassembled WGS sequence"/>
</dbReference>
<dbReference type="InterPro" id="IPR000073">
    <property type="entry name" value="AB_hydrolase_1"/>
</dbReference>
<feature type="domain" description="AB hydrolase-1" evidence="3">
    <location>
        <begin position="53"/>
        <end position="184"/>
    </location>
</feature>
<evidence type="ECO:0000259" key="3">
    <source>
        <dbReference type="Pfam" id="PF00561"/>
    </source>
</evidence>
<dbReference type="OMA" id="HESIYGQ"/>
<dbReference type="GO" id="GO:0006508">
    <property type="term" value="P:proteolysis"/>
    <property type="evidence" value="ECO:0007669"/>
    <property type="project" value="InterPro"/>
</dbReference>
<evidence type="ECO:0000313" key="5">
    <source>
        <dbReference type="Proteomes" id="UP000250245"/>
    </source>
</evidence>
<evidence type="ECO:0000256" key="1">
    <source>
        <dbReference type="ARBA" id="ARBA00010088"/>
    </source>
</evidence>
<protein>
    <submittedName>
        <fullName evidence="4">Proline iminopeptidase</fullName>
        <ecNumber evidence="4">3.4.11.5</ecNumber>
    </submittedName>
</protein>
<dbReference type="PANTHER" id="PTHR43248:SF2">
    <property type="entry name" value="PROLYL AMINOPEPTIDASE"/>
    <property type="match status" value="1"/>
</dbReference>
<dbReference type="RefSeq" id="WP_013189464.1">
    <property type="nucleotide sequence ID" value="NZ_CAMYEK010000001.1"/>
</dbReference>
<proteinExistence type="inferred from homology"/>
<accession>A0A2X2YM42</accession>
<dbReference type="InterPro" id="IPR029058">
    <property type="entry name" value="AB_hydrolase_fold"/>
</dbReference>
<dbReference type="EC" id="3.4.11.5" evidence="4"/>
<dbReference type="Pfam" id="PF00561">
    <property type="entry name" value="Abhydrolase_1"/>
    <property type="match status" value="1"/>
</dbReference>
<keyword evidence="4" id="KW-0031">Aminopeptidase</keyword>
<reference evidence="4 5" key="1">
    <citation type="submission" date="2018-06" db="EMBL/GenBank/DDBJ databases">
        <authorList>
            <consortium name="Pathogen Informatics"/>
            <person name="Doyle S."/>
        </authorList>
    </citation>
    <scope>NUCLEOTIDE SEQUENCE [LARGE SCALE GENOMIC DNA]</scope>
    <source>
        <strain evidence="4 5">NCTC11820</strain>
    </source>
</reference>
<gene>
    <name evidence="4" type="primary">pip_1</name>
    <name evidence="4" type="ORF">NCTC11820_01049</name>
</gene>
<evidence type="ECO:0000256" key="2">
    <source>
        <dbReference type="ARBA" id="ARBA00022801"/>
    </source>
</evidence>
<dbReference type="SUPFAM" id="SSF53474">
    <property type="entry name" value="alpha/beta-Hydrolases"/>
    <property type="match status" value="1"/>
</dbReference>
<sequence>MLKHMSEEVKLLPGLKLREITLQVPLDYRNPAAGMIDIFARVVTGQEGEKRPYLLFLQGGPGHEAARPSLCPSPQPSWLPRALEDYQVVMLDQRGTGRSTPVSADLDFGPLAGLTPSAQAEYLTHLRADEIVRDAEALRAYLGGEPWTLLGQSFGGFTSVRYLSSHPEGLSGAILTGGLTAVGRPIEDIYAETWRIMMDKSETYYRRFPEDRDRVRQIYDLAQEGEVVTPNGDKVGADWWRTVGIVLGAQGGGMKLHELLENDPYSPAFRHDLAAMLPFGGRNPLYAILHESCYADGVSTRWAASRTMPPEVKDDGTFFAGEHLPRDLFEESSELRPLRETAEIIANQEWEQLYSATRLASADVPVAAAAYYEDAYVPLRFSVETARLLKDCRLWVTSEYEHNGLRQDPRVLDRLIGLLKGQILQ</sequence>
<keyword evidence="4" id="KW-0645">Protease</keyword>
<organism evidence="4 5">
    <name type="scientific">Mobiluncus curtisii</name>
    <dbReference type="NCBI Taxonomy" id="2051"/>
    <lineage>
        <taxon>Bacteria</taxon>
        <taxon>Bacillati</taxon>
        <taxon>Actinomycetota</taxon>
        <taxon>Actinomycetes</taxon>
        <taxon>Actinomycetales</taxon>
        <taxon>Actinomycetaceae</taxon>
        <taxon>Mobiluncus</taxon>
    </lineage>
</organism>
<keyword evidence="2 4" id="KW-0378">Hydrolase</keyword>
<dbReference type="GO" id="GO:0004177">
    <property type="term" value="F:aminopeptidase activity"/>
    <property type="evidence" value="ECO:0007669"/>
    <property type="project" value="UniProtKB-KW"/>
</dbReference>
<name>A0A2X2YM42_9ACTO</name>
<dbReference type="PANTHER" id="PTHR43248">
    <property type="entry name" value="2-SUCCINYL-6-HYDROXY-2,4-CYCLOHEXADIENE-1-CARBOXYLATE SYNTHASE"/>
    <property type="match status" value="1"/>
</dbReference>
<dbReference type="InterPro" id="IPR051601">
    <property type="entry name" value="Serine_prot/Carboxylest_S33"/>
</dbReference>